<dbReference type="InterPro" id="IPR012349">
    <property type="entry name" value="Split_barrel_FMN-bd"/>
</dbReference>
<name>A0ABT0YFK1_9ACTN</name>
<dbReference type="Pfam" id="PF04075">
    <property type="entry name" value="F420H2_quin_red"/>
    <property type="match status" value="1"/>
</dbReference>
<sequence>MIVTDAMRRRMYRGGRPNRLARSLNRLSAFQFGRALFVPPAWVTLEVTGRRSGNTVAFPLVVTSHRGERYLVSMLGNGANWVANVRAANGEAVLRHGRRQPVRLVEVDPDLRAPILQRYLAVAPGARAHVPVDRHAPLSEFERIAAGYPVFRVVPRD</sequence>
<proteinExistence type="predicted"/>
<evidence type="ECO:0000313" key="2">
    <source>
        <dbReference type="Proteomes" id="UP001523216"/>
    </source>
</evidence>
<organism evidence="1 2">
    <name type="scientific">Paractinoplanes hotanensis</name>
    <dbReference type="NCBI Taxonomy" id="2906497"/>
    <lineage>
        <taxon>Bacteria</taxon>
        <taxon>Bacillati</taxon>
        <taxon>Actinomycetota</taxon>
        <taxon>Actinomycetes</taxon>
        <taxon>Micromonosporales</taxon>
        <taxon>Micromonosporaceae</taxon>
        <taxon>Paractinoplanes</taxon>
    </lineage>
</organism>
<dbReference type="InterPro" id="IPR004378">
    <property type="entry name" value="F420H2_quin_Rdtase"/>
</dbReference>
<dbReference type="Gene3D" id="2.30.110.10">
    <property type="entry name" value="Electron Transport, Fmn-binding Protein, Chain A"/>
    <property type="match status" value="1"/>
</dbReference>
<comment type="caution">
    <text evidence="1">The sequence shown here is derived from an EMBL/GenBank/DDBJ whole genome shotgun (WGS) entry which is preliminary data.</text>
</comment>
<evidence type="ECO:0000313" key="1">
    <source>
        <dbReference type="EMBL" id="MCM4084837.1"/>
    </source>
</evidence>
<gene>
    <name evidence="1" type="ORF">LXN57_45650</name>
</gene>
<dbReference type="RefSeq" id="WP_251804576.1">
    <property type="nucleotide sequence ID" value="NZ_JAMQOL010000085.1"/>
</dbReference>
<protein>
    <submittedName>
        <fullName evidence="1">Nitroreductase/quinone reductase family protein</fullName>
    </submittedName>
</protein>
<accession>A0ABT0YFK1</accession>
<reference evidence="1 2" key="1">
    <citation type="submission" date="2022-06" db="EMBL/GenBank/DDBJ databases">
        <title>Actinoplanes abujensis sp. nov., isolated from Nigerian arid soil.</title>
        <authorList>
            <person name="Ding P."/>
        </authorList>
    </citation>
    <scope>NUCLEOTIDE SEQUENCE [LARGE SCALE GENOMIC DNA]</scope>
    <source>
        <strain evidence="2">TRM88002</strain>
    </source>
</reference>
<dbReference type="Proteomes" id="UP001523216">
    <property type="component" value="Unassembled WGS sequence"/>
</dbReference>
<keyword evidence="2" id="KW-1185">Reference proteome</keyword>
<dbReference type="EMBL" id="JAMQOL010000085">
    <property type="protein sequence ID" value="MCM4084837.1"/>
    <property type="molecule type" value="Genomic_DNA"/>
</dbReference>